<feature type="coiled-coil region" evidence="2">
    <location>
        <begin position="306"/>
        <end position="333"/>
    </location>
</feature>
<proteinExistence type="predicted"/>
<dbReference type="Ensembl" id="ENSOABT00000078973.1">
    <property type="protein sequence ID" value="ENSOABP00000074430.1"/>
    <property type="gene ID" value="ENSOABG00000032815.1"/>
</dbReference>
<dbReference type="AlphaFoldDB" id="A0AAZ1Y3N7"/>
<dbReference type="PROSITE" id="PS50158">
    <property type="entry name" value="ZF_CCHC"/>
    <property type="match status" value="1"/>
</dbReference>
<feature type="domain" description="CCHC-type" evidence="3">
    <location>
        <begin position="373"/>
        <end position="388"/>
    </location>
</feature>
<keyword evidence="2" id="KW-0175">Coiled coil</keyword>
<dbReference type="InterPro" id="IPR048270">
    <property type="entry name" value="PNMA_C"/>
</dbReference>
<dbReference type="InterPro" id="IPR001878">
    <property type="entry name" value="Znf_CCHC"/>
</dbReference>
<protein>
    <recommendedName>
        <fullName evidence="3">CCHC-type domain-containing protein</fullName>
    </recommendedName>
</protein>
<name>A0AAZ1Y3N7_OREAU</name>
<dbReference type="GO" id="GO:0003676">
    <property type="term" value="F:nucleic acid binding"/>
    <property type="evidence" value="ECO:0007669"/>
    <property type="project" value="InterPro"/>
</dbReference>
<accession>A0AAZ1Y3N7</accession>
<organism evidence="4 5">
    <name type="scientific">Oreochromis aureus</name>
    <name type="common">Israeli tilapia</name>
    <name type="synonym">Chromis aureus</name>
    <dbReference type="NCBI Taxonomy" id="47969"/>
    <lineage>
        <taxon>Eukaryota</taxon>
        <taxon>Metazoa</taxon>
        <taxon>Chordata</taxon>
        <taxon>Craniata</taxon>
        <taxon>Vertebrata</taxon>
        <taxon>Euteleostomi</taxon>
        <taxon>Actinopterygii</taxon>
        <taxon>Neopterygii</taxon>
        <taxon>Teleostei</taxon>
        <taxon>Neoteleostei</taxon>
        <taxon>Acanthomorphata</taxon>
        <taxon>Ovalentaria</taxon>
        <taxon>Cichlomorphae</taxon>
        <taxon>Cichliformes</taxon>
        <taxon>Cichlidae</taxon>
        <taxon>African cichlids</taxon>
        <taxon>Pseudocrenilabrinae</taxon>
        <taxon>Oreochromini</taxon>
        <taxon>Oreochromis</taxon>
    </lineage>
</organism>
<dbReference type="GO" id="GO:0008270">
    <property type="term" value="F:zinc ion binding"/>
    <property type="evidence" value="ECO:0007669"/>
    <property type="project" value="UniProtKB-KW"/>
</dbReference>
<keyword evidence="1" id="KW-0479">Metal-binding</keyword>
<evidence type="ECO:0000256" key="1">
    <source>
        <dbReference type="PROSITE-ProRule" id="PRU00047"/>
    </source>
</evidence>
<evidence type="ECO:0000256" key="2">
    <source>
        <dbReference type="SAM" id="Coils"/>
    </source>
</evidence>
<sequence length="421" mass="47081">MMNVCSPPCKLMIQTGEPASPSLETSEIARQQLSEDPPQVGLIQGGAEPHLPVDFKKSPLSAANSFNPPEIQKVIVEHIVKKDDLIAHSYSPMRLRSFSGRIPRPNGETDYDTWRSHVELLRKDPAMSELQKSRKIFESLLSPAADIVNRLSPEASPETYLQLLDAAFGTVEDGEELFAQFMNTLQDPGEKASAYLCRLQDALNLTLKRGGVDAEDADKHILKQFCRGCWDHTLLSDLNLENKKSQPPTFSELLLMLRTEEDRLAAKATRMKKHLGSTRQRVVAHCQKTCTCSELETVTQSDSDPLTDLRKQVASLQSQLTNLMAKKQKKSSKPKDKAECDLRDTAMATPSINVTSAKPANLRQSTQPKPWYCFKCGQDGHISASCSNDPDPTLVADKRKQLIEKRRIWEMQNTPSAHQDF</sequence>
<dbReference type="PANTHER" id="PTHR23095">
    <property type="entry name" value="PARANEOPLASTIC ANTIGEN"/>
    <property type="match status" value="1"/>
</dbReference>
<dbReference type="Pfam" id="PF14893">
    <property type="entry name" value="PNMA"/>
    <property type="match status" value="1"/>
</dbReference>
<dbReference type="InterPro" id="IPR026523">
    <property type="entry name" value="PNMA"/>
</dbReference>
<reference evidence="4" key="3">
    <citation type="submission" date="2025-09" db="UniProtKB">
        <authorList>
            <consortium name="Ensembl"/>
        </authorList>
    </citation>
    <scope>IDENTIFICATION</scope>
</reference>
<evidence type="ECO:0000313" key="4">
    <source>
        <dbReference type="Ensembl" id="ENSOABP00000074430.1"/>
    </source>
</evidence>
<dbReference type="Proteomes" id="UP000472276">
    <property type="component" value="Unassembled WGS sequence"/>
</dbReference>
<dbReference type="SMART" id="SM00343">
    <property type="entry name" value="ZnF_C2HC"/>
    <property type="match status" value="1"/>
</dbReference>
<evidence type="ECO:0000313" key="5">
    <source>
        <dbReference type="Proteomes" id="UP000472276"/>
    </source>
</evidence>
<reference evidence="4" key="2">
    <citation type="submission" date="2025-08" db="UniProtKB">
        <authorList>
            <consortium name="Ensembl"/>
        </authorList>
    </citation>
    <scope>IDENTIFICATION</scope>
</reference>
<keyword evidence="5" id="KW-1185">Reference proteome</keyword>
<keyword evidence="1" id="KW-0863">Zinc-finger</keyword>
<keyword evidence="1" id="KW-0862">Zinc</keyword>
<dbReference type="SUPFAM" id="SSF57756">
    <property type="entry name" value="Retrovirus zinc finger-like domains"/>
    <property type="match status" value="1"/>
</dbReference>
<reference evidence="5" key="1">
    <citation type="submission" date="2020-03" db="EMBL/GenBank/DDBJ databases">
        <title>Evolution of repeat sequences and sex chromosomes of tilapia species revealed by chromosome-level genomes.</title>
        <authorList>
            <person name="Xu L."/>
            <person name="Tao W."/>
            <person name="Wang D."/>
            <person name="Zhou Q."/>
        </authorList>
    </citation>
    <scope>NUCLEOTIDE SEQUENCE [LARGE SCALE GENOMIC DNA]</scope>
    <source>
        <strain evidence="5">Israel</strain>
    </source>
</reference>
<dbReference type="InterPro" id="IPR036875">
    <property type="entry name" value="Znf_CCHC_sf"/>
</dbReference>
<evidence type="ECO:0000259" key="3">
    <source>
        <dbReference type="PROSITE" id="PS50158"/>
    </source>
</evidence>
<dbReference type="PANTHER" id="PTHR23095:SF53">
    <property type="entry name" value="ZINC FINGER CCHC DOMAIN-CONTAINING PROTEIN 12-LIKE"/>
    <property type="match status" value="1"/>
</dbReference>